<evidence type="ECO:0000259" key="2">
    <source>
        <dbReference type="Pfam" id="PF13476"/>
    </source>
</evidence>
<dbReference type="InterPro" id="IPR027417">
    <property type="entry name" value="P-loop_NTPase"/>
</dbReference>
<gene>
    <name evidence="3" type="ORF">CJ305_10680</name>
</gene>
<proteinExistence type="predicted"/>
<dbReference type="AlphaFoldDB" id="A0A2G1VQM4"/>
<reference evidence="3 4" key="1">
    <citation type="submission" date="2017-08" db="EMBL/GenBank/DDBJ databases">
        <title>The whole genome shortgun sequences of strain Leeuwenhoekiella nanhaiensis G18 from the South China Sea.</title>
        <authorList>
            <person name="Liu Q."/>
        </authorList>
    </citation>
    <scope>NUCLEOTIDE SEQUENCE [LARGE SCALE GENOMIC DNA]</scope>
    <source>
        <strain evidence="3 4">G18</strain>
    </source>
</reference>
<evidence type="ECO:0000313" key="4">
    <source>
        <dbReference type="Proteomes" id="UP000229433"/>
    </source>
</evidence>
<dbReference type="GO" id="GO:0016887">
    <property type="term" value="F:ATP hydrolysis activity"/>
    <property type="evidence" value="ECO:0007669"/>
    <property type="project" value="InterPro"/>
</dbReference>
<protein>
    <recommendedName>
        <fullName evidence="2">Rad50/SbcC-type AAA domain-containing protein</fullName>
    </recommendedName>
</protein>
<dbReference type="RefSeq" id="WP_099646274.1">
    <property type="nucleotide sequence ID" value="NZ_KZ319291.1"/>
</dbReference>
<feature type="coiled-coil region" evidence="1">
    <location>
        <begin position="616"/>
        <end position="656"/>
    </location>
</feature>
<keyword evidence="4" id="KW-1185">Reference proteome</keyword>
<accession>A0A2G1VQM4</accession>
<feature type="coiled-coil region" evidence="1">
    <location>
        <begin position="228"/>
        <end position="282"/>
    </location>
</feature>
<feature type="domain" description="Rad50/SbcC-type AAA" evidence="2">
    <location>
        <begin position="5"/>
        <end position="250"/>
    </location>
</feature>
<dbReference type="GO" id="GO:0006302">
    <property type="term" value="P:double-strand break repair"/>
    <property type="evidence" value="ECO:0007669"/>
    <property type="project" value="InterPro"/>
</dbReference>
<sequence length="1009" mass="114944">MKLLKIDFQNINSLRGEHHIDFTQEPFLQNSLFAITGPTGSGKTTILDVISLALFNQVPRLGKMSTNEILKKGAILTRNQSEAFAKVTYRCKAGIFASTWSISTARTGNLRDYHMELEDLESGALLDLKKSDVPAKNEELIGLSYDQFIKSVVLAQGEFAKFLQVPKKERGALLEKITGTEIYRRIGQEVFLKNKERAAAIDAKKGKIETYKEQLLEEEVYKLKQTEGEKLQQEREAIKSKLERLAKEIDLKTKLRQEEAELAKTENELRELKVRQQEFDAEKGLKLKRHQEIQVYGDDLNTWQSLTEKVKDKQSEITTASEEIKTAEAERNRLKHEISEVFKLDVSPEHFSKKLDAYKTDLRKLIAKRNTIATSFTNTKTHLKSLASPLHFDSDPSDSTAFEAEVQRKLTSKQKTYEELEVRFDLKNQAVSDKKEKLQQQLKQLRQAEKSATAIEHLKSVLQERQNEATQITAQQKGLPEQLHALKSQIELKEAQLEAKQSKLEIENLQKQLSDYRRELNDNEPCPLCGALHHPYAEDLPLAENGLKTAIDTLKQELNELSKKRTATETSLSQLEKQEKLIQERINVGTAQLKTEQENFDKEFKDLLKEVSAGSFRELENSLEEQERELNQAENLENELKLLNTLKSQAEDLSTLLKQGKQVSHEIEKRFTGKISEFEHTINSIETDWNRNEQNLQQQQQLLKTAETTAKQVQEQLSRLSEKLTAALQQKGYDSIELALQQRLPLGEAQALATEHQNLQNALLRLNTLHSKLKEAIASLKETAGEIPLEELKQQQLKQNEALTKNETGFNEVSRLLKNQKQNLEAIEQLLQEINTSIEESRHWYILNELIGDSKGDKFNNFAQDLTLQQLLLLANKRLIQLTDRYRIDQPGDEEDDSLVAIDEHMGGQRRSIKTLSGGETFILSLALALALSDLASRNIEINSLFIDEGFGTLDPETLDQTLDTLEVLQAESSKMIGVISHVDSLKERIATQIQLTQNGQGYSTLKVV</sequence>
<dbReference type="Proteomes" id="UP000229433">
    <property type="component" value="Unassembled WGS sequence"/>
</dbReference>
<dbReference type="Pfam" id="PF13476">
    <property type="entry name" value="AAA_23"/>
    <property type="match status" value="1"/>
</dbReference>
<feature type="coiled-coil region" evidence="1">
    <location>
        <begin position="810"/>
        <end position="837"/>
    </location>
</feature>
<feature type="coiled-coil region" evidence="1">
    <location>
        <begin position="310"/>
        <end position="344"/>
    </location>
</feature>
<feature type="coiled-coil region" evidence="1">
    <location>
        <begin position="544"/>
        <end position="578"/>
    </location>
</feature>
<dbReference type="OrthoDB" id="9795626at2"/>
<dbReference type="InterPro" id="IPR038729">
    <property type="entry name" value="Rad50/SbcC_AAA"/>
</dbReference>
<dbReference type="Gene3D" id="3.40.50.300">
    <property type="entry name" value="P-loop containing nucleotide triphosphate hydrolases"/>
    <property type="match status" value="2"/>
</dbReference>
<feature type="coiled-coil region" evidence="1">
    <location>
        <begin position="696"/>
        <end position="783"/>
    </location>
</feature>
<dbReference type="EMBL" id="NQXA01000008">
    <property type="protein sequence ID" value="PHQ29072.1"/>
    <property type="molecule type" value="Genomic_DNA"/>
</dbReference>
<organism evidence="3 4">
    <name type="scientific">Leeuwenhoekiella nanhaiensis</name>
    <dbReference type="NCBI Taxonomy" id="1655491"/>
    <lineage>
        <taxon>Bacteria</taxon>
        <taxon>Pseudomonadati</taxon>
        <taxon>Bacteroidota</taxon>
        <taxon>Flavobacteriia</taxon>
        <taxon>Flavobacteriales</taxon>
        <taxon>Flavobacteriaceae</taxon>
        <taxon>Leeuwenhoekiella</taxon>
    </lineage>
</organism>
<keyword evidence="1" id="KW-0175">Coiled coil</keyword>
<evidence type="ECO:0000256" key="1">
    <source>
        <dbReference type="SAM" id="Coils"/>
    </source>
</evidence>
<comment type="caution">
    <text evidence="3">The sequence shown here is derived from an EMBL/GenBank/DDBJ whole genome shotgun (WGS) entry which is preliminary data.</text>
</comment>
<dbReference type="PANTHER" id="PTHR32114:SF2">
    <property type="entry name" value="ABC TRANSPORTER ABCH.3"/>
    <property type="match status" value="1"/>
</dbReference>
<feature type="coiled-coil region" evidence="1">
    <location>
        <begin position="403"/>
        <end position="519"/>
    </location>
</feature>
<dbReference type="SUPFAM" id="SSF52540">
    <property type="entry name" value="P-loop containing nucleoside triphosphate hydrolases"/>
    <property type="match status" value="2"/>
</dbReference>
<dbReference type="PANTHER" id="PTHR32114">
    <property type="entry name" value="ABC TRANSPORTER ABCH.3"/>
    <property type="match status" value="1"/>
</dbReference>
<name>A0A2G1VQM4_9FLAO</name>
<dbReference type="Pfam" id="PF13558">
    <property type="entry name" value="SbcC_Walker_B"/>
    <property type="match status" value="1"/>
</dbReference>
<evidence type="ECO:0000313" key="3">
    <source>
        <dbReference type="EMBL" id="PHQ29072.1"/>
    </source>
</evidence>